<dbReference type="EMBL" id="DS999641">
    <property type="protein sequence ID" value="EFE71719.2"/>
    <property type="molecule type" value="Genomic_DNA"/>
</dbReference>
<reference evidence="2" key="1">
    <citation type="submission" date="2008-12" db="EMBL/GenBank/DDBJ databases">
        <title>Annotation of Streptomyces ghanaensis ATCC 14672.</title>
        <authorList>
            <consortium name="The Broad Institute Genome Sequencing Platform"/>
            <consortium name="Broad Institute Microbial Sequencing Center"/>
            <person name="Fischbach M."/>
            <person name="Ward D."/>
            <person name="Young S."/>
            <person name="Kodira C.D."/>
            <person name="Zeng Q."/>
            <person name="Koehrsen M."/>
            <person name="Godfrey P."/>
            <person name="Alvarado L."/>
            <person name="Berlin A.M."/>
            <person name="Borenstein D."/>
            <person name="Chen Z."/>
            <person name="Engels R."/>
            <person name="Freedman E."/>
            <person name="Gellesch M."/>
            <person name="Goldberg J."/>
            <person name="Griggs A."/>
            <person name="Gujja S."/>
            <person name="Heiman D.I."/>
            <person name="Hepburn T.A."/>
            <person name="Howarth C."/>
            <person name="Jen D."/>
            <person name="Larson L."/>
            <person name="Lewis B."/>
            <person name="Mehta T."/>
            <person name="Park D."/>
            <person name="Pearson M."/>
            <person name="Roberts A."/>
            <person name="Saif S."/>
            <person name="Shea T.D."/>
            <person name="Shenoy N."/>
            <person name="Sisk P."/>
            <person name="Stolte C."/>
            <person name="Sykes S.N."/>
            <person name="Walk T."/>
            <person name="White J."/>
            <person name="Yandava C."/>
            <person name="Straight P."/>
            <person name="Clardy J."/>
            <person name="Hung D."/>
            <person name="Kolter R."/>
            <person name="Mekalanos J."/>
            <person name="Walker S."/>
            <person name="Walsh C.T."/>
            <person name="Wieland B.L.C."/>
            <person name="Ilzarbe M."/>
            <person name="Galagan J."/>
            <person name="Nusbaum C."/>
            <person name="Birren B."/>
        </authorList>
    </citation>
    <scope>NUCLEOTIDE SEQUENCE [LARGE SCALE GENOMIC DNA]</scope>
    <source>
        <strain evidence="2">ATCC 14672 / DSM 40746 / JCM 4963 / KCTC 9882 / NRRL B-12104 / FH 1290</strain>
    </source>
</reference>
<dbReference type="Proteomes" id="UP000003824">
    <property type="component" value="Unassembled WGS sequence"/>
</dbReference>
<gene>
    <name evidence="1" type="ORF">SSFG_06955</name>
</gene>
<evidence type="ECO:0000313" key="2">
    <source>
        <dbReference type="Proteomes" id="UP000003824"/>
    </source>
</evidence>
<organism evidence="1 2">
    <name type="scientific">Streptomyces viridosporus (strain ATCC 14672 / DSM 40746 / JCM 4963 / KCTC 9882 / NRRL B-12104 / FH 1290)</name>
    <name type="common">Streptomyces ghanaensis</name>
    <dbReference type="NCBI Taxonomy" id="566461"/>
    <lineage>
        <taxon>Bacteria</taxon>
        <taxon>Bacillati</taxon>
        <taxon>Actinomycetota</taxon>
        <taxon>Actinomycetes</taxon>
        <taxon>Kitasatosporales</taxon>
        <taxon>Streptomycetaceae</taxon>
        <taxon>Streptomyces</taxon>
    </lineage>
</organism>
<proteinExistence type="predicted"/>
<sequence>MPAGGPAGALSHLARWGCVLGAPAVERDFAGRGATPTGAYGAGATVSHEGAIGAAHRRGEPVGTTGVFLADVVPGPVERACPRSLRFSAGMVTFLSLIGLVVEIRMGLT</sequence>
<dbReference type="AlphaFoldDB" id="D6A5K7"/>
<protein>
    <submittedName>
        <fullName evidence="1">Predicted protein</fullName>
    </submittedName>
</protein>
<name>D6A5K7_STRV1</name>
<accession>D6A5K7</accession>
<evidence type="ECO:0000313" key="1">
    <source>
        <dbReference type="EMBL" id="EFE71719.2"/>
    </source>
</evidence>